<evidence type="ECO:0000313" key="8">
    <source>
        <dbReference type="Proteomes" id="UP000019132"/>
    </source>
</evidence>
<evidence type="ECO:0000256" key="2">
    <source>
        <dbReference type="ARBA" id="ARBA00022729"/>
    </source>
</evidence>
<evidence type="ECO:0000256" key="3">
    <source>
        <dbReference type="RuleBase" id="RU362119"/>
    </source>
</evidence>
<evidence type="ECO:0000313" key="7">
    <source>
        <dbReference type="EnsemblProtists" id="PYU1_T008259"/>
    </source>
</evidence>
<dbReference type="AlphaFoldDB" id="K3WTG5"/>
<dbReference type="GO" id="GO:0016787">
    <property type="term" value="F:hydrolase activity"/>
    <property type="evidence" value="ECO:0007669"/>
    <property type="project" value="UniProtKB-KW"/>
</dbReference>
<keyword evidence="3" id="KW-0547">Nucleotide-binding</keyword>
<evidence type="ECO:0000256" key="4">
    <source>
        <dbReference type="SAM" id="MobiDB-lite"/>
    </source>
</evidence>
<keyword evidence="8" id="KW-1185">Reference proteome</keyword>
<evidence type="ECO:0000259" key="6">
    <source>
        <dbReference type="Pfam" id="PF02872"/>
    </source>
</evidence>
<dbReference type="Gene3D" id="3.90.780.10">
    <property type="entry name" value="5'-Nucleotidase, C-terminal domain"/>
    <property type="match status" value="1"/>
</dbReference>
<dbReference type="PANTHER" id="PTHR11575:SF48">
    <property type="entry name" value="5'-NUCLEOTIDASE"/>
    <property type="match status" value="1"/>
</dbReference>
<dbReference type="SUPFAM" id="SSF55816">
    <property type="entry name" value="5'-nucleotidase (syn. UDP-sugar hydrolase), C-terminal domain"/>
    <property type="match status" value="1"/>
</dbReference>
<dbReference type="eggNOG" id="KOG4419">
    <property type="taxonomic scope" value="Eukaryota"/>
</dbReference>
<dbReference type="PANTHER" id="PTHR11575">
    <property type="entry name" value="5'-NUCLEOTIDASE-RELATED"/>
    <property type="match status" value="1"/>
</dbReference>
<feature type="domain" description="5'-Nucleotidase C-terminal" evidence="6">
    <location>
        <begin position="340"/>
        <end position="481"/>
    </location>
</feature>
<dbReference type="InterPro" id="IPR006179">
    <property type="entry name" value="5_nucleotidase/apyrase"/>
</dbReference>
<name>K3WTG5_GLOUD</name>
<dbReference type="HOGENOM" id="CLU_005854_7_2_1"/>
<protein>
    <recommendedName>
        <fullName evidence="9">5'-Nucleotidase C-terminal domain-containing protein</fullName>
    </recommendedName>
</protein>
<dbReference type="EMBL" id="GL376619">
    <property type="status" value="NOT_ANNOTATED_CDS"/>
    <property type="molecule type" value="Genomic_DNA"/>
</dbReference>
<evidence type="ECO:0008006" key="9">
    <source>
        <dbReference type="Google" id="ProtNLM"/>
    </source>
</evidence>
<reference evidence="7" key="3">
    <citation type="submission" date="2015-02" db="UniProtKB">
        <authorList>
            <consortium name="EnsemblProtists"/>
        </authorList>
    </citation>
    <scope>IDENTIFICATION</scope>
    <source>
        <strain evidence="7">DAOM BR144</strain>
    </source>
</reference>
<dbReference type="InterPro" id="IPR029052">
    <property type="entry name" value="Metallo-depent_PP-like"/>
</dbReference>
<dbReference type="InParanoid" id="K3WTG5"/>
<evidence type="ECO:0000259" key="5">
    <source>
        <dbReference type="Pfam" id="PF00149"/>
    </source>
</evidence>
<dbReference type="Pfam" id="PF02872">
    <property type="entry name" value="5_nucleotid_C"/>
    <property type="match status" value="1"/>
</dbReference>
<dbReference type="InterPro" id="IPR036907">
    <property type="entry name" value="5'-Nucleotdase_C_sf"/>
</dbReference>
<evidence type="ECO:0000256" key="1">
    <source>
        <dbReference type="ARBA" id="ARBA00006654"/>
    </source>
</evidence>
<feature type="domain" description="Calcineurin-like phosphoesterase" evidence="5">
    <location>
        <begin position="41"/>
        <end position="244"/>
    </location>
</feature>
<sequence length="519" mass="57586">MTLLTDLTTAPMADASSTSSREWRRKRDEKDQAATVVLLSVNDVYDMYPNEQGRGGIAELATLLEREKAKLPPDVTLLITLNGDFLSGSEVGERHKGAHMVELMNHLGIEYVVLGNHEFDFGASVLKQRIAESKFKWFGSNVRDAATEALFDRVIDTEIIELRDGLKLGVFGVCTQETPTLSFPGPDVLFQDVFTTSKRCVEQLQAQGADFIIALTHLSIAQDKLLARRVKGIDVMIGGHDHEPFTLYEGKTFIHKSGQNAFWLAKLEFHLSKSHSHPERPLSVCPQWSMIANQYTPPQPACQEIVTKYMRSMETEESARENARVLATLALPLTTKTSLLRSGEANMGNLVADALRSELATDFGLINGGFIRGDKSYAVKTNITVGILGQEMPFPRPAVVVRIQARDFRDAILQHLSKYPQQSGSHPHVSGVRLTFDRLSTPNTISEFKDELGQDIDLDAWVLVATSKFVSGGGDGCTSWLKGEVIRIADKIPVVVANHLMKKRLISYPEREGRITILE</sequence>
<comment type="similarity">
    <text evidence="1 3">Belongs to the 5'-nucleotidase family.</text>
</comment>
<keyword evidence="3" id="KW-0378">Hydrolase</keyword>
<keyword evidence="2" id="KW-0732">Signal</keyword>
<proteinExistence type="inferred from homology"/>
<dbReference type="EnsemblProtists" id="PYU1_T008259">
    <property type="protein sequence ID" value="PYU1_T008259"/>
    <property type="gene ID" value="PYU1_G008243"/>
</dbReference>
<dbReference type="SUPFAM" id="SSF56300">
    <property type="entry name" value="Metallo-dependent phosphatases"/>
    <property type="match status" value="1"/>
</dbReference>
<dbReference type="VEuPathDB" id="FungiDB:PYU1_G008243"/>
<dbReference type="GO" id="GO:0009166">
    <property type="term" value="P:nucleotide catabolic process"/>
    <property type="evidence" value="ECO:0007669"/>
    <property type="project" value="InterPro"/>
</dbReference>
<dbReference type="Proteomes" id="UP000019132">
    <property type="component" value="Unassembled WGS sequence"/>
</dbReference>
<dbReference type="InterPro" id="IPR004843">
    <property type="entry name" value="Calcineurin-like_PHP"/>
</dbReference>
<accession>K3WTG5</accession>
<feature type="region of interest" description="Disordered" evidence="4">
    <location>
        <begin position="1"/>
        <end position="28"/>
    </location>
</feature>
<dbReference type="Gene3D" id="3.60.21.10">
    <property type="match status" value="1"/>
</dbReference>
<dbReference type="InterPro" id="IPR008334">
    <property type="entry name" value="5'-Nucleotdase_C"/>
</dbReference>
<reference evidence="8" key="2">
    <citation type="submission" date="2010-04" db="EMBL/GenBank/DDBJ databases">
        <authorList>
            <person name="Buell R."/>
            <person name="Hamilton J."/>
            <person name="Hostetler J."/>
        </authorList>
    </citation>
    <scope>NUCLEOTIDE SEQUENCE [LARGE SCALE GENOMIC DNA]</scope>
    <source>
        <strain evidence="8">DAOM:BR144</strain>
    </source>
</reference>
<dbReference type="OMA" id="QINFPII"/>
<dbReference type="Pfam" id="PF00149">
    <property type="entry name" value="Metallophos"/>
    <property type="match status" value="1"/>
</dbReference>
<dbReference type="STRING" id="431595.K3WTG5"/>
<dbReference type="GO" id="GO:0000166">
    <property type="term" value="F:nucleotide binding"/>
    <property type="evidence" value="ECO:0007669"/>
    <property type="project" value="UniProtKB-KW"/>
</dbReference>
<dbReference type="PRINTS" id="PR01607">
    <property type="entry name" value="APYRASEFAMLY"/>
</dbReference>
<reference evidence="8" key="1">
    <citation type="journal article" date="2010" name="Genome Biol.">
        <title>Genome sequence of the necrotrophic plant pathogen Pythium ultimum reveals original pathogenicity mechanisms and effector repertoire.</title>
        <authorList>
            <person name="Levesque C.A."/>
            <person name="Brouwer H."/>
            <person name="Cano L."/>
            <person name="Hamilton J.P."/>
            <person name="Holt C."/>
            <person name="Huitema E."/>
            <person name="Raffaele S."/>
            <person name="Robideau G.P."/>
            <person name="Thines M."/>
            <person name="Win J."/>
            <person name="Zerillo M.M."/>
            <person name="Beakes G.W."/>
            <person name="Boore J.L."/>
            <person name="Busam D."/>
            <person name="Dumas B."/>
            <person name="Ferriera S."/>
            <person name="Fuerstenberg S.I."/>
            <person name="Gachon C.M."/>
            <person name="Gaulin E."/>
            <person name="Govers F."/>
            <person name="Grenville-Briggs L."/>
            <person name="Horner N."/>
            <person name="Hostetler J."/>
            <person name="Jiang R.H."/>
            <person name="Johnson J."/>
            <person name="Krajaejun T."/>
            <person name="Lin H."/>
            <person name="Meijer H.J."/>
            <person name="Moore B."/>
            <person name="Morris P."/>
            <person name="Phuntmart V."/>
            <person name="Puiu D."/>
            <person name="Shetty J."/>
            <person name="Stajich J.E."/>
            <person name="Tripathy S."/>
            <person name="Wawra S."/>
            <person name="van West P."/>
            <person name="Whitty B.R."/>
            <person name="Coutinho P.M."/>
            <person name="Henrissat B."/>
            <person name="Martin F."/>
            <person name="Thomas P.D."/>
            <person name="Tyler B.M."/>
            <person name="De Vries R.P."/>
            <person name="Kamoun S."/>
            <person name="Yandell M."/>
            <person name="Tisserat N."/>
            <person name="Buell C.R."/>
        </authorList>
    </citation>
    <scope>NUCLEOTIDE SEQUENCE</scope>
    <source>
        <strain evidence="8">DAOM:BR144</strain>
    </source>
</reference>
<organism evidence="7 8">
    <name type="scientific">Globisporangium ultimum (strain ATCC 200006 / CBS 805.95 / DAOM BR144)</name>
    <name type="common">Pythium ultimum</name>
    <dbReference type="NCBI Taxonomy" id="431595"/>
    <lineage>
        <taxon>Eukaryota</taxon>
        <taxon>Sar</taxon>
        <taxon>Stramenopiles</taxon>
        <taxon>Oomycota</taxon>
        <taxon>Peronosporomycetes</taxon>
        <taxon>Pythiales</taxon>
        <taxon>Pythiaceae</taxon>
        <taxon>Globisporangium</taxon>
    </lineage>
</organism>